<dbReference type="RefSeq" id="WP_348739730.1">
    <property type="nucleotide sequence ID" value="NZ_CAXJRC010000043.1"/>
</dbReference>
<reference evidence="1 2" key="1">
    <citation type="submission" date="2024-05" db="EMBL/GenBank/DDBJ databases">
        <authorList>
            <person name="Duchaud E."/>
        </authorList>
    </citation>
    <scope>NUCLEOTIDE SEQUENCE [LARGE SCALE GENOMIC DNA]</scope>
    <source>
        <strain evidence="1">Ena-SAMPLE-TAB-13-05-2024-13:56:06:370-140305</strain>
    </source>
</reference>
<evidence type="ECO:0000313" key="1">
    <source>
        <dbReference type="EMBL" id="CAL2108176.1"/>
    </source>
</evidence>
<organism evidence="1 2">
    <name type="scientific">Tenacibaculum vairaonense</name>
    <dbReference type="NCBI Taxonomy" id="3137860"/>
    <lineage>
        <taxon>Bacteria</taxon>
        <taxon>Pseudomonadati</taxon>
        <taxon>Bacteroidota</taxon>
        <taxon>Flavobacteriia</taxon>
        <taxon>Flavobacteriales</taxon>
        <taxon>Flavobacteriaceae</taxon>
        <taxon>Tenacibaculum</taxon>
    </lineage>
</organism>
<evidence type="ECO:0000313" key="2">
    <source>
        <dbReference type="Proteomes" id="UP001497602"/>
    </source>
</evidence>
<proteinExistence type="predicted"/>
<gene>
    <name evidence="1" type="ORF">T190115A13A_60171</name>
</gene>
<accession>A0ABP1FFQ0</accession>
<dbReference type="Proteomes" id="UP001497602">
    <property type="component" value="Unassembled WGS sequence"/>
</dbReference>
<name>A0ABP1FFQ0_9FLAO</name>
<dbReference type="EMBL" id="CAXJRC010000043">
    <property type="protein sequence ID" value="CAL2108176.1"/>
    <property type="molecule type" value="Genomic_DNA"/>
</dbReference>
<sequence>MGSETEELQEAFKRLVTIPEMVFTATVKAINKEDKTIQIEADEIAYHDVRLSANIDNNDKVVLYPAINSSVLVGLIGNDENTLYMLSASQVESVSGTIGACKFRIDTNGYHLTKDGLNVKDLLTQGFENQNQLNKEMQKVIVSVGVTPNQPKLQEIYTNNKQVINNLKTVFK</sequence>
<keyword evidence="2" id="KW-1185">Reference proteome</keyword>
<comment type="caution">
    <text evidence="1">The sequence shown here is derived from an EMBL/GenBank/DDBJ whole genome shotgun (WGS) entry which is preliminary data.</text>
</comment>
<protein>
    <submittedName>
        <fullName evidence="1">Uncharacterized protein</fullName>
    </submittedName>
</protein>